<keyword evidence="2" id="KW-0812">Transmembrane</keyword>
<dbReference type="EMBL" id="CAJNON010000441">
    <property type="protein sequence ID" value="CAF1264283.1"/>
    <property type="molecule type" value="Genomic_DNA"/>
</dbReference>
<gene>
    <name evidence="3" type="ORF">VCS650_LOCUS29050</name>
</gene>
<sequence>MQIMTYRQQSDWSSDSVSTRRQSYPLINRNAWAADDDDIDQFNQKKTSCAWTRCFKCFLVGALLAGIGLAIVLTLWLTSKTAATKTLAVTASSFNSSSSLSVSTSIVTSSNTPSALTSISTSSERSSATTLPSSSSIATSTSTISQTTATTRSTTSTSTSTSTTSTTSTTSVTTSTTTTMTTQNPKVNSIDTHNISDNAWTLFNCSYMPAISGSLTLNFTMTVTGRHNWYLDDASVKDPSSVEMLTNGDFESSPTLTGWNTGPSGSCGSTVTISNIYSHSSNHSCYGTCSSGSGSAWISQSFSAISGVLYTIRFWVYLDQTHNGSDSPVLAVTMN</sequence>
<dbReference type="OrthoDB" id="10048422at2759"/>
<feature type="transmembrane region" description="Helical" evidence="2">
    <location>
        <begin position="54"/>
        <end position="77"/>
    </location>
</feature>
<feature type="compositionally biased region" description="Low complexity" evidence="1">
    <location>
        <begin position="110"/>
        <end position="182"/>
    </location>
</feature>
<feature type="region of interest" description="Disordered" evidence="1">
    <location>
        <begin position="110"/>
        <end position="187"/>
    </location>
</feature>
<protein>
    <submittedName>
        <fullName evidence="3">Uncharacterized protein</fullName>
    </submittedName>
</protein>
<reference evidence="3" key="1">
    <citation type="submission" date="2021-02" db="EMBL/GenBank/DDBJ databases">
        <authorList>
            <person name="Nowell W R."/>
        </authorList>
    </citation>
    <scope>NUCLEOTIDE SEQUENCE</scope>
</reference>
<keyword evidence="2" id="KW-0472">Membrane</keyword>
<accession>A0A815B198</accession>
<dbReference type="Gene3D" id="2.60.120.260">
    <property type="entry name" value="Galactose-binding domain-like"/>
    <property type="match status" value="1"/>
</dbReference>
<comment type="caution">
    <text evidence="3">The sequence shown here is derived from an EMBL/GenBank/DDBJ whole genome shotgun (WGS) entry which is preliminary data.</text>
</comment>
<evidence type="ECO:0000313" key="3">
    <source>
        <dbReference type="EMBL" id="CAF1264283.1"/>
    </source>
</evidence>
<organism evidence="3 4">
    <name type="scientific">Adineta steineri</name>
    <dbReference type="NCBI Taxonomy" id="433720"/>
    <lineage>
        <taxon>Eukaryota</taxon>
        <taxon>Metazoa</taxon>
        <taxon>Spiralia</taxon>
        <taxon>Gnathifera</taxon>
        <taxon>Rotifera</taxon>
        <taxon>Eurotatoria</taxon>
        <taxon>Bdelloidea</taxon>
        <taxon>Adinetida</taxon>
        <taxon>Adinetidae</taxon>
        <taxon>Adineta</taxon>
    </lineage>
</organism>
<dbReference type="Proteomes" id="UP000663891">
    <property type="component" value="Unassembled WGS sequence"/>
</dbReference>
<name>A0A815B198_9BILA</name>
<keyword evidence="2" id="KW-1133">Transmembrane helix</keyword>
<proteinExistence type="predicted"/>
<dbReference type="AlphaFoldDB" id="A0A815B198"/>
<evidence type="ECO:0000313" key="4">
    <source>
        <dbReference type="Proteomes" id="UP000663891"/>
    </source>
</evidence>
<evidence type="ECO:0000256" key="1">
    <source>
        <dbReference type="SAM" id="MobiDB-lite"/>
    </source>
</evidence>
<evidence type="ECO:0000256" key="2">
    <source>
        <dbReference type="SAM" id="Phobius"/>
    </source>
</evidence>